<evidence type="ECO:0000256" key="5">
    <source>
        <dbReference type="ARBA" id="ARBA00023139"/>
    </source>
</evidence>
<dbReference type="InterPro" id="IPR000680">
    <property type="entry name" value="Borrelia_lipo"/>
</dbReference>
<evidence type="ECO:0000256" key="2">
    <source>
        <dbReference type="ARBA" id="ARBA00004459"/>
    </source>
</evidence>
<dbReference type="GO" id="GO:0009279">
    <property type="term" value="C:cell outer membrane"/>
    <property type="evidence" value="ECO:0007669"/>
    <property type="project" value="UniProtKB-SubCell"/>
</dbReference>
<evidence type="ECO:0000256" key="1">
    <source>
        <dbReference type="ARBA" id="ARBA00003932"/>
    </source>
</evidence>
<keyword evidence="6 8" id="KW-0998">Cell outer membrane</keyword>
<keyword evidence="4 8" id="KW-0472">Membrane</keyword>
<comment type="function">
    <text evidence="1 8">The Vlp and Vsp proteins are antigenically distinct proteins, only one vlp or vsp gene is transcriptionally active at any one time. Switching between these genes is a mechanism of host immune response evasion.</text>
</comment>
<name>W5SWL4_9SPIR</name>
<keyword evidence="9" id="KW-0614">Plasmid</keyword>
<evidence type="ECO:0000256" key="7">
    <source>
        <dbReference type="ARBA" id="ARBA00023288"/>
    </source>
</evidence>
<dbReference type="AlphaFoldDB" id="W5SWL4"/>
<evidence type="ECO:0000256" key="6">
    <source>
        <dbReference type="ARBA" id="ARBA00023237"/>
    </source>
</evidence>
<geneLocation type="plasmid" evidence="9">
    <name>unnamed</name>
</geneLocation>
<evidence type="ECO:0000313" key="9">
    <source>
        <dbReference type="EMBL" id="AHH11315.1"/>
    </source>
</evidence>
<dbReference type="HOGENOM" id="CLU_147205_1_0_12"/>
<evidence type="ECO:0000256" key="3">
    <source>
        <dbReference type="ARBA" id="ARBA00022729"/>
    </source>
</evidence>
<gene>
    <name evidence="9" type="ORF">BCO_0125200</name>
</gene>
<comment type="subcellular location">
    <subcellularLocation>
        <location evidence="2 8">Cell outer membrane</location>
        <topology evidence="2 8">Lipid-anchor</topology>
    </subcellularLocation>
</comment>
<keyword evidence="7 8" id="KW-0449">Lipoprotein</keyword>
<dbReference type="Pfam" id="PF00921">
    <property type="entry name" value="Lipoprotein_2"/>
    <property type="match status" value="1"/>
</dbReference>
<accession>W5SWL4</accession>
<reference evidence="9" key="1">
    <citation type="submission" date="2013-04" db="EMBL/GenBank/DDBJ databases">
        <title>Comparative Genomics of Relapsing Fever Spirochetes.</title>
        <authorList>
            <person name="Schwan T.G."/>
            <person name="Raffel S.J."/>
            <person name="Porcella S.F."/>
            <person name="Martens C.A."/>
            <person name="Bruno D.P."/>
            <person name="Ricklefs S.M."/>
            <person name="Barbian K.B."/>
        </authorList>
    </citation>
    <scope>NUCLEOTIDE SEQUENCE</scope>
    <source>
        <strain evidence="9">Co53</strain>
        <plasmid evidence="9">unnamed</plasmid>
    </source>
</reference>
<keyword evidence="3" id="KW-0732">Signal</keyword>
<sequence>MEADPWAMIDKMKDAKVIALTGNSNGAGGTLATKVDANNTGAKTTADLAAEVALKAITKGGKFSYATNEEGAVRAAAASAVNVDFFKST</sequence>
<evidence type="ECO:0000256" key="4">
    <source>
        <dbReference type="ARBA" id="ARBA00023136"/>
    </source>
</evidence>
<proteinExistence type="predicted"/>
<dbReference type="SUPFAM" id="SSF74748">
    <property type="entry name" value="Variable surface antigen VlsE"/>
    <property type="match status" value="1"/>
</dbReference>
<keyword evidence="5 8" id="KW-0564">Palmitate</keyword>
<organism evidence="9">
    <name type="scientific">Borrelia coriaceae ATCC 43381</name>
    <dbReference type="NCBI Taxonomy" id="1408429"/>
    <lineage>
        <taxon>Bacteria</taxon>
        <taxon>Pseudomonadati</taxon>
        <taxon>Spirochaetota</taxon>
        <taxon>Spirochaetia</taxon>
        <taxon>Spirochaetales</taxon>
        <taxon>Borreliaceae</taxon>
        <taxon>Borrelia</taxon>
    </lineage>
</organism>
<dbReference type="EMBL" id="CP005750">
    <property type="protein sequence ID" value="AHH11315.1"/>
    <property type="molecule type" value="Genomic_DNA"/>
</dbReference>
<evidence type="ECO:0000256" key="8">
    <source>
        <dbReference type="RuleBase" id="RU363105"/>
    </source>
</evidence>
<protein>
    <recommendedName>
        <fullName evidence="8">Variable large protein</fullName>
    </recommendedName>
</protein>